<dbReference type="PIRSF" id="PIRSF000126">
    <property type="entry name" value="11-beta-HSD1"/>
    <property type="match status" value="1"/>
</dbReference>
<dbReference type="InterPro" id="IPR002347">
    <property type="entry name" value="SDR_fam"/>
</dbReference>
<evidence type="ECO:0000256" key="1">
    <source>
        <dbReference type="ARBA" id="ARBA00006484"/>
    </source>
</evidence>
<dbReference type="PRINTS" id="PR00081">
    <property type="entry name" value="GDHRDH"/>
</dbReference>
<keyword evidence="2" id="KW-0560">Oxidoreductase</keyword>
<name>A0A563VXD6_9CYAN</name>
<dbReference type="CDD" id="cd05233">
    <property type="entry name" value="SDR_c"/>
    <property type="match status" value="1"/>
</dbReference>
<organism evidence="4 5">
    <name type="scientific">Hyella patelloides LEGE 07179</name>
    <dbReference type="NCBI Taxonomy" id="945734"/>
    <lineage>
        <taxon>Bacteria</taxon>
        <taxon>Bacillati</taxon>
        <taxon>Cyanobacteriota</taxon>
        <taxon>Cyanophyceae</taxon>
        <taxon>Pleurocapsales</taxon>
        <taxon>Hyellaceae</taxon>
        <taxon>Hyella</taxon>
    </lineage>
</organism>
<protein>
    <submittedName>
        <fullName evidence="4">SDR family dehydrogenase/reductase</fullName>
    </submittedName>
</protein>
<dbReference type="InterPro" id="IPR036291">
    <property type="entry name" value="NAD(P)-bd_dom_sf"/>
</dbReference>
<dbReference type="EMBL" id="CAACVJ010000342">
    <property type="protein sequence ID" value="VEP16118.1"/>
    <property type="molecule type" value="Genomic_DNA"/>
</dbReference>
<dbReference type="GO" id="GO:0016491">
    <property type="term" value="F:oxidoreductase activity"/>
    <property type="evidence" value="ECO:0007669"/>
    <property type="project" value="UniProtKB-KW"/>
</dbReference>
<dbReference type="Gene3D" id="3.40.50.720">
    <property type="entry name" value="NAD(P)-binding Rossmann-like Domain"/>
    <property type="match status" value="1"/>
</dbReference>
<gene>
    <name evidence="4" type="ORF">H1P_4060003</name>
</gene>
<dbReference type="SUPFAM" id="SSF51735">
    <property type="entry name" value="NAD(P)-binding Rossmann-fold domains"/>
    <property type="match status" value="1"/>
</dbReference>
<evidence type="ECO:0000313" key="4">
    <source>
        <dbReference type="EMBL" id="VEP16118.1"/>
    </source>
</evidence>
<evidence type="ECO:0000256" key="2">
    <source>
        <dbReference type="ARBA" id="ARBA00023002"/>
    </source>
</evidence>
<dbReference type="PANTHER" id="PTHR42901:SF1">
    <property type="entry name" value="ALCOHOL DEHYDROGENASE"/>
    <property type="match status" value="1"/>
</dbReference>
<reference evidence="4 5" key="1">
    <citation type="submission" date="2019-01" db="EMBL/GenBank/DDBJ databases">
        <authorList>
            <person name="Brito A."/>
        </authorList>
    </citation>
    <scope>NUCLEOTIDE SEQUENCE [LARGE SCALE GENOMIC DNA]</scope>
    <source>
        <strain evidence="4">1</strain>
    </source>
</reference>
<accession>A0A563VXD6</accession>
<dbReference type="PANTHER" id="PTHR42901">
    <property type="entry name" value="ALCOHOL DEHYDROGENASE"/>
    <property type="match status" value="1"/>
</dbReference>
<dbReference type="PRINTS" id="PR00080">
    <property type="entry name" value="SDRFAMILY"/>
</dbReference>
<dbReference type="AlphaFoldDB" id="A0A563VXD6"/>
<sequence>MNLASHPAIARKLVLIRQNLHELKIALQSVTILEGLRIMTTALVTGASSGIGEEFAQQLAAKQTDLILVARSQDKLEELASKLQQQYSINAEVIVQDLTTPAAGKTIFDLVQQKGLTVDLLINNAGFGDYGKFSDRDLTRQLSMIQLNITVLTELTGLFLPEMKQRGQGGIINISSIAGFQPLPYMSVYAATKAFVLNFTEALWAENKDTGVRILVVCPGPTESDFFKVADFPDSFVENQSKTMSMNPAENVVAEALKALDKGQSNLVTGGFANQLIVNIPRFVPRDFLVSAFEKQFKK</sequence>
<dbReference type="Proteomes" id="UP000320055">
    <property type="component" value="Unassembled WGS sequence"/>
</dbReference>
<evidence type="ECO:0000256" key="3">
    <source>
        <dbReference type="RuleBase" id="RU000363"/>
    </source>
</evidence>
<proteinExistence type="inferred from homology"/>
<evidence type="ECO:0000313" key="5">
    <source>
        <dbReference type="Proteomes" id="UP000320055"/>
    </source>
</evidence>
<comment type="similarity">
    <text evidence="1 3">Belongs to the short-chain dehydrogenases/reductases (SDR) family.</text>
</comment>
<dbReference type="Pfam" id="PF00106">
    <property type="entry name" value="adh_short"/>
    <property type="match status" value="1"/>
</dbReference>
<keyword evidence="5" id="KW-1185">Reference proteome</keyword>